<proteinExistence type="inferred from homology"/>
<dbReference type="PaxDb" id="55529-EKX50856"/>
<evidence type="ECO:0000313" key="5">
    <source>
        <dbReference type="EnsemblProtists" id="EKX50856"/>
    </source>
</evidence>
<dbReference type="STRING" id="905079.L1JQM3"/>
<dbReference type="PANTHER" id="PTHR10652:SF0">
    <property type="entry name" value="ADENYLYL CYCLASE-ASSOCIATED PROTEIN"/>
    <property type="match status" value="1"/>
</dbReference>
<dbReference type="InterPro" id="IPR001837">
    <property type="entry name" value="Adenylate_cyclase-assoc_CAP"/>
</dbReference>
<organism evidence="4">
    <name type="scientific">Guillardia theta (strain CCMP2712)</name>
    <name type="common">Cryptophyte</name>
    <dbReference type="NCBI Taxonomy" id="905079"/>
    <lineage>
        <taxon>Eukaryota</taxon>
        <taxon>Cryptophyceae</taxon>
        <taxon>Pyrenomonadales</taxon>
        <taxon>Geminigeraceae</taxon>
        <taxon>Guillardia</taxon>
    </lineage>
</organism>
<dbReference type="KEGG" id="gtt:GUITHDRAFT_161733"/>
<evidence type="ECO:0000259" key="3">
    <source>
        <dbReference type="Pfam" id="PF08603"/>
    </source>
</evidence>
<dbReference type="InterPro" id="IPR016098">
    <property type="entry name" value="CAP/MinC_C"/>
</dbReference>
<dbReference type="GeneID" id="17307511"/>
<dbReference type="GO" id="GO:0007015">
    <property type="term" value="P:actin filament organization"/>
    <property type="evidence" value="ECO:0007669"/>
    <property type="project" value="TreeGrafter"/>
</dbReference>
<dbReference type="GO" id="GO:0000902">
    <property type="term" value="P:cell morphogenesis"/>
    <property type="evidence" value="ECO:0007669"/>
    <property type="project" value="TreeGrafter"/>
</dbReference>
<dbReference type="EnsemblProtists" id="EKX50856">
    <property type="protein sequence ID" value="EKX50856"/>
    <property type="gene ID" value="GUITHDRAFT_161733"/>
</dbReference>
<feature type="domain" description="Adenylate cyclase-associated CAP C-terminal" evidence="3">
    <location>
        <begin position="45"/>
        <end position="162"/>
    </location>
</feature>
<dbReference type="RefSeq" id="XP_005837836.1">
    <property type="nucleotide sequence ID" value="XM_005837779.1"/>
</dbReference>
<dbReference type="SUPFAM" id="SSF69340">
    <property type="entry name" value="C-terminal domain of adenylylcyclase associated protein"/>
    <property type="match status" value="1"/>
</dbReference>
<evidence type="ECO:0000313" key="6">
    <source>
        <dbReference type="Proteomes" id="UP000011087"/>
    </source>
</evidence>
<evidence type="ECO:0000313" key="4">
    <source>
        <dbReference type="EMBL" id="EKX50856.1"/>
    </source>
</evidence>
<dbReference type="Pfam" id="PF08603">
    <property type="entry name" value="CAP_C"/>
    <property type="match status" value="1"/>
</dbReference>
<dbReference type="GO" id="GO:0019933">
    <property type="term" value="P:cAMP-mediated signaling"/>
    <property type="evidence" value="ECO:0007669"/>
    <property type="project" value="TreeGrafter"/>
</dbReference>
<gene>
    <name evidence="4" type="ORF">GUITHDRAFT_161733</name>
</gene>
<reference evidence="6" key="2">
    <citation type="submission" date="2012-11" db="EMBL/GenBank/DDBJ databases">
        <authorList>
            <person name="Kuo A."/>
            <person name="Curtis B.A."/>
            <person name="Tanifuji G."/>
            <person name="Burki F."/>
            <person name="Gruber A."/>
            <person name="Irimia M."/>
            <person name="Maruyama S."/>
            <person name="Arias M.C."/>
            <person name="Ball S.G."/>
            <person name="Gile G.H."/>
            <person name="Hirakawa Y."/>
            <person name="Hopkins J.F."/>
            <person name="Rensing S.A."/>
            <person name="Schmutz J."/>
            <person name="Symeonidi A."/>
            <person name="Elias M."/>
            <person name="Eveleigh R.J."/>
            <person name="Herman E.K."/>
            <person name="Klute M.J."/>
            <person name="Nakayama T."/>
            <person name="Obornik M."/>
            <person name="Reyes-Prieto A."/>
            <person name="Armbrust E.V."/>
            <person name="Aves S.J."/>
            <person name="Beiko R.G."/>
            <person name="Coutinho P."/>
            <person name="Dacks J.B."/>
            <person name="Durnford D.G."/>
            <person name="Fast N.M."/>
            <person name="Green B.R."/>
            <person name="Grisdale C."/>
            <person name="Hempe F."/>
            <person name="Henrissat B."/>
            <person name="Hoppner M.P."/>
            <person name="Ishida K.-I."/>
            <person name="Kim E."/>
            <person name="Koreny L."/>
            <person name="Kroth P.G."/>
            <person name="Liu Y."/>
            <person name="Malik S.-B."/>
            <person name="Maier U.G."/>
            <person name="McRose D."/>
            <person name="Mock T."/>
            <person name="Neilson J.A."/>
            <person name="Onodera N.T."/>
            <person name="Poole A.M."/>
            <person name="Pritham E.J."/>
            <person name="Richards T.A."/>
            <person name="Rocap G."/>
            <person name="Roy S.W."/>
            <person name="Sarai C."/>
            <person name="Schaack S."/>
            <person name="Shirato S."/>
            <person name="Slamovits C.H."/>
            <person name="Spencer D.F."/>
            <person name="Suzuki S."/>
            <person name="Worden A.Z."/>
            <person name="Zauner S."/>
            <person name="Barry K."/>
            <person name="Bell C."/>
            <person name="Bharti A.K."/>
            <person name="Crow J.A."/>
            <person name="Grimwood J."/>
            <person name="Kramer R."/>
            <person name="Lindquist E."/>
            <person name="Lucas S."/>
            <person name="Salamov A."/>
            <person name="McFadden G.I."/>
            <person name="Lane C.E."/>
            <person name="Keeling P.J."/>
            <person name="Gray M.W."/>
            <person name="Grigoriev I.V."/>
            <person name="Archibald J.M."/>
        </authorList>
    </citation>
    <scope>NUCLEOTIDE SEQUENCE</scope>
    <source>
        <strain evidence="6">CCMP2712</strain>
    </source>
</reference>
<keyword evidence="6" id="KW-1185">Reference proteome</keyword>
<keyword evidence="2" id="KW-0175">Coiled coil</keyword>
<dbReference type="GO" id="GO:0008179">
    <property type="term" value="F:adenylate cyclase binding"/>
    <property type="evidence" value="ECO:0007669"/>
    <property type="project" value="TreeGrafter"/>
</dbReference>
<dbReference type="HOGENOM" id="CLU_1206752_0_0_1"/>
<reference evidence="4 6" key="1">
    <citation type="journal article" date="2012" name="Nature">
        <title>Algal genomes reveal evolutionary mosaicism and the fate of nucleomorphs.</title>
        <authorList>
            <consortium name="DOE Joint Genome Institute"/>
            <person name="Curtis B.A."/>
            <person name="Tanifuji G."/>
            <person name="Burki F."/>
            <person name="Gruber A."/>
            <person name="Irimia M."/>
            <person name="Maruyama S."/>
            <person name="Arias M.C."/>
            <person name="Ball S.G."/>
            <person name="Gile G.H."/>
            <person name="Hirakawa Y."/>
            <person name="Hopkins J.F."/>
            <person name="Kuo A."/>
            <person name="Rensing S.A."/>
            <person name="Schmutz J."/>
            <person name="Symeonidi A."/>
            <person name="Elias M."/>
            <person name="Eveleigh R.J."/>
            <person name="Herman E.K."/>
            <person name="Klute M.J."/>
            <person name="Nakayama T."/>
            <person name="Obornik M."/>
            <person name="Reyes-Prieto A."/>
            <person name="Armbrust E.V."/>
            <person name="Aves S.J."/>
            <person name="Beiko R.G."/>
            <person name="Coutinho P."/>
            <person name="Dacks J.B."/>
            <person name="Durnford D.G."/>
            <person name="Fast N.M."/>
            <person name="Green B.R."/>
            <person name="Grisdale C.J."/>
            <person name="Hempel F."/>
            <person name="Henrissat B."/>
            <person name="Hoppner M.P."/>
            <person name="Ishida K."/>
            <person name="Kim E."/>
            <person name="Koreny L."/>
            <person name="Kroth P.G."/>
            <person name="Liu Y."/>
            <person name="Malik S.B."/>
            <person name="Maier U.G."/>
            <person name="McRose D."/>
            <person name="Mock T."/>
            <person name="Neilson J.A."/>
            <person name="Onodera N.T."/>
            <person name="Poole A.M."/>
            <person name="Pritham E.J."/>
            <person name="Richards T.A."/>
            <person name="Rocap G."/>
            <person name="Roy S.W."/>
            <person name="Sarai C."/>
            <person name="Schaack S."/>
            <person name="Shirato S."/>
            <person name="Slamovits C.H."/>
            <person name="Spencer D.F."/>
            <person name="Suzuki S."/>
            <person name="Worden A.Z."/>
            <person name="Zauner S."/>
            <person name="Barry K."/>
            <person name="Bell C."/>
            <person name="Bharti A.K."/>
            <person name="Crow J.A."/>
            <person name="Grimwood J."/>
            <person name="Kramer R."/>
            <person name="Lindquist E."/>
            <person name="Lucas S."/>
            <person name="Salamov A."/>
            <person name="McFadden G.I."/>
            <person name="Lane C.E."/>
            <person name="Keeling P.J."/>
            <person name="Gray M.W."/>
            <person name="Grigoriev I.V."/>
            <person name="Archibald J.M."/>
        </authorList>
    </citation>
    <scope>NUCLEOTIDE SEQUENCE</scope>
    <source>
        <strain evidence="4 6">CCMP2712</strain>
    </source>
</reference>
<feature type="coiled-coil region" evidence="2">
    <location>
        <begin position="5"/>
        <end position="32"/>
    </location>
</feature>
<dbReference type="GO" id="GO:0005737">
    <property type="term" value="C:cytoplasm"/>
    <property type="evidence" value="ECO:0007669"/>
    <property type="project" value="TreeGrafter"/>
</dbReference>
<dbReference type="Proteomes" id="UP000011087">
    <property type="component" value="Unassembled WGS sequence"/>
</dbReference>
<evidence type="ECO:0000256" key="1">
    <source>
        <dbReference type="ARBA" id="ARBA00007659"/>
    </source>
</evidence>
<dbReference type="GO" id="GO:0003779">
    <property type="term" value="F:actin binding"/>
    <property type="evidence" value="ECO:0007669"/>
    <property type="project" value="InterPro"/>
</dbReference>
<comment type="similarity">
    <text evidence="1">Belongs to the CAP family.</text>
</comment>
<dbReference type="InterPro" id="IPR013912">
    <property type="entry name" value="Adenylate_cyclase-assoc_CAP_C"/>
</dbReference>
<sequence>MEEKISRVYEEMEKLRTENSALNDEINELHLLLLELGDPDEKPHPKLILRGDTWIVEGHESTENELVVNCSKEENVEIVKCDGGEEYFCIRIQPIAGKVLVENCKKLKVVTECVLYEIVLFNCEDIVLVVGGESPFIELNNCKGVGLLLSHESMDGPIELVRSGGVVLTSPLISREKVTHKMVCTSEELEAGDRLWFCEMPSYVQMSFWNGKWYARPTSNADNQSLSFES</sequence>
<accession>L1JQM3</accession>
<dbReference type="InterPro" id="IPR036223">
    <property type="entry name" value="CAP_C_sf"/>
</dbReference>
<dbReference type="AlphaFoldDB" id="L1JQM3"/>
<evidence type="ECO:0000256" key="2">
    <source>
        <dbReference type="SAM" id="Coils"/>
    </source>
</evidence>
<dbReference type="EMBL" id="JH992977">
    <property type="protein sequence ID" value="EKX50856.1"/>
    <property type="molecule type" value="Genomic_DNA"/>
</dbReference>
<reference evidence="5" key="3">
    <citation type="submission" date="2015-06" db="UniProtKB">
        <authorList>
            <consortium name="EnsemblProtists"/>
        </authorList>
    </citation>
    <scope>IDENTIFICATION</scope>
</reference>
<dbReference type="Gene3D" id="2.160.20.70">
    <property type="match status" value="1"/>
</dbReference>
<name>L1JQM3_GUITC</name>
<dbReference type="PANTHER" id="PTHR10652">
    <property type="entry name" value="ADENYLYL CYCLASE-ASSOCIATED PROTEIN"/>
    <property type="match status" value="1"/>
</dbReference>
<protein>
    <recommendedName>
        <fullName evidence="3">Adenylate cyclase-associated CAP C-terminal domain-containing protein</fullName>
    </recommendedName>
</protein>